<organism evidence="1 2">
    <name type="scientific">Pistacia atlantica</name>
    <dbReference type="NCBI Taxonomy" id="434234"/>
    <lineage>
        <taxon>Eukaryota</taxon>
        <taxon>Viridiplantae</taxon>
        <taxon>Streptophyta</taxon>
        <taxon>Embryophyta</taxon>
        <taxon>Tracheophyta</taxon>
        <taxon>Spermatophyta</taxon>
        <taxon>Magnoliopsida</taxon>
        <taxon>eudicotyledons</taxon>
        <taxon>Gunneridae</taxon>
        <taxon>Pentapetalae</taxon>
        <taxon>rosids</taxon>
        <taxon>malvids</taxon>
        <taxon>Sapindales</taxon>
        <taxon>Anacardiaceae</taxon>
        <taxon>Pistacia</taxon>
    </lineage>
</organism>
<protein>
    <submittedName>
        <fullName evidence="1">Uncharacterized protein</fullName>
    </submittedName>
</protein>
<evidence type="ECO:0000313" key="2">
    <source>
        <dbReference type="Proteomes" id="UP001164250"/>
    </source>
</evidence>
<keyword evidence="2" id="KW-1185">Reference proteome</keyword>
<dbReference type="EMBL" id="CM047901">
    <property type="protein sequence ID" value="KAJ0097735.1"/>
    <property type="molecule type" value="Genomic_DNA"/>
</dbReference>
<accession>A0ACC1BFL5</accession>
<proteinExistence type="predicted"/>
<dbReference type="Proteomes" id="UP001164250">
    <property type="component" value="Chromosome 5"/>
</dbReference>
<evidence type="ECO:0000313" key="1">
    <source>
        <dbReference type="EMBL" id="KAJ0097735.1"/>
    </source>
</evidence>
<comment type="caution">
    <text evidence="1">The sequence shown here is derived from an EMBL/GenBank/DDBJ whole genome shotgun (WGS) entry which is preliminary data.</text>
</comment>
<name>A0ACC1BFL5_9ROSI</name>
<sequence>MQQTSPMELPLFLGFYHIFLSTSIGWLHDKLTEVLERSHGSLLIKPFWFAQNDLFLTSDPANVHHIMSTNFQNYPKGPEWREKFDIFGDDGIFNSDFEAWVLHRKVARACLVTRNSSNLPRRRCERLHRKASSQFLNMFLNKTRRLT</sequence>
<reference evidence="2" key="1">
    <citation type="journal article" date="2023" name="G3 (Bethesda)">
        <title>Genome assembly and association tests identify interacting loci associated with vigor, precocity, and sex in interspecific pistachio rootstocks.</title>
        <authorList>
            <person name="Palmer W."/>
            <person name="Jacygrad E."/>
            <person name="Sagayaradj S."/>
            <person name="Cavanaugh K."/>
            <person name="Han R."/>
            <person name="Bertier L."/>
            <person name="Beede B."/>
            <person name="Kafkas S."/>
            <person name="Golino D."/>
            <person name="Preece J."/>
            <person name="Michelmore R."/>
        </authorList>
    </citation>
    <scope>NUCLEOTIDE SEQUENCE [LARGE SCALE GENOMIC DNA]</scope>
</reference>
<gene>
    <name evidence="1" type="ORF">Patl1_27769</name>
</gene>